<gene>
    <name evidence="1" type="ORF">S12H4_00990</name>
</gene>
<organism evidence="1">
    <name type="scientific">marine sediment metagenome</name>
    <dbReference type="NCBI Taxonomy" id="412755"/>
    <lineage>
        <taxon>unclassified sequences</taxon>
        <taxon>metagenomes</taxon>
        <taxon>ecological metagenomes</taxon>
    </lineage>
</organism>
<accession>X1R096</accession>
<evidence type="ECO:0000313" key="1">
    <source>
        <dbReference type="EMBL" id="GAI60496.1"/>
    </source>
</evidence>
<sequence length="136" mass="16170">MTGHLIATEVSKYPNYLQAKAYLRNFLRHGRRAFLRTKRYAYYQHSPTLRVIVIYVSKNILEVRAYPVDGFLFATIEEAVRAEDFRGWLFTYDYRNRSIYYITGSQRVGIDNYRQVKRAIQKERELARASQAYLAL</sequence>
<dbReference type="AlphaFoldDB" id="X1R096"/>
<dbReference type="EMBL" id="BARW01000168">
    <property type="protein sequence ID" value="GAI60496.1"/>
    <property type="molecule type" value="Genomic_DNA"/>
</dbReference>
<protein>
    <submittedName>
        <fullName evidence="1">Uncharacterized protein</fullName>
    </submittedName>
</protein>
<comment type="caution">
    <text evidence="1">The sequence shown here is derived from an EMBL/GenBank/DDBJ whole genome shotgun (WGS) entry which is preliminary data.</text>
</comment>
<reference evidence="1" key="1">
    <citation type="journal article" date="2014" name="Front. Microbiol.">
        <title>High frequency of phylogenetically diverse reductive dehalogenase-homologous genes in deep subseafloor sedimentary metagenomes.</title>
        <authorList>
            <person name="Kawai M."/>
            <person name="Futagami T."/>
            <person name="Toyoda A."/>
            <person name="Takaki Y."/>
            <person name="Nishi S."/>
            <person name="Hori S."/>
            <person name="Arai W."/>
            <person name="Tsubouchi T."/>
            <person name="Morono Y."/>
            <person name="Uchiyama I."/>
            <person name="Ito T."/>
            <person name="Fujiyama A."/>
            <person name="Inagaki F."/>
            <person name="Takami H."/>
        </authorList>
    </citation>
    <scope>NUCLEOTIDE SEQUENCE</scope>
    <source>
        <strain evidence="1">Expedition CK06-06</strain>
    </source>
</reference>
<proteinExistence type="predicted"/>
<name>X1R096_9ZZZZ</name>